<sequence>MTRIPSASAPLLFGVYPGGATGDDAGGLAVGPPDDPAQVSAALDLLQGSPDRPFLVRAYTHFDDTTRPGGPHPTATPAGAERYATGARRLDLVAQYRSAAGDVDGYCAFLGELVEQYGPVTRTLQVAEEPDVTTNPVLDGYHPRVREVIVRGVPAAAARARALGHTHLRIGFNTTPLFGPATAFVAELTALGGREFTDALDYVGLDFFPDVFRPVATADLAPAVAGLLRHHREAVLAPAGLGHLPLHITEHGWPTGPERHPERQAEVVETVVTAVAELAGPLRLSGYTHFALRDADSSRPGLFHRFGLTTDDYAPKPAFDALRALVARHGS</sequence>
<accession>A0A385DGN0</accession>
<evidence type="ECO:0000313" key="3">
    <source>
        <dbReference type="Proteomes" id="UP000259636"/>
    </source>
</evidence>
<dbReference type="Gene3D" id="3.20.20.80">
    <property type="entry name" value="Glycosidases"/>
    <property type="match status" value="1"/>
</dbReference>
<dbReference type="InterPro" id="IPR017853">
    <property type="entry name" value="GH"/>
</dbReference>
<dbReference type="EMBL" id="CP031742">
    <property type="protein sequence ID" value="AXQ56931.1"/>
    <property type="molecule type" value="Genomic_DNA"/>
</dbReference>
<proteinExistence type="predicted"/>
<reference evidence="2 3" key="1">
    <citation type="submission" date="2018-08" db="EMBL/GenBank/DDBJ databases">
        <authorList>
            <person name="Ferrada E.E."/>
            <person name="Latorre B.A."/>
        </authorList>
    </citation>
    <scope>NUCLEOTIDE SEQUENCE [LARGE SCALE GENOMIC DNA]</scope>
    <source>
        <strain evidence="2 3">VK-A60T</strain>
    </source>
</reference>
<protein>
    <submittedName>
        <fullName evidence="2">Uncharacterized protein</fullName>
    </submittedName>
</protein>
<evidence type="ECO:0000256" key="1">
    <source>
        <dbReference type="SAM" id="MobiDB-lite"/>
    </source>
</evidence>
<organism evidence="2 3">
    <name type="scientific">Streptomyces koyangensis</name>
    <dbReference type="NCBI Taxonomy" id="188770"/>
    <lineage>
        <taxon>Bacteria</taxon>
        <taxon>Bacillati</taxon>
        <taxon>Actinomycetota</taxon>
        <taxon>Actinomycetes</taxon>
        <taxon>Kitasatosporales</taxon>
        <taxon>Streptomycetaceae</taxon>
        <taxon>Streptomyces</taxon>
        <taxon>Streptomyces aurantiacus group</taxon>
    </lineage>
</organism>
<dbReference type="AlphaFoldDB" id="A0A385DGN0"/>
<feature type="compositionally biased region" description="Low complexity" evidence="1">
    <location>
        <begin position="67"/>
        <end position="80"/>
    </location>
</feature>
<dbReference type="SUPFAM" id="SSF51445">
    <property type="entry name" value="(Trans)glycosidases"/>
    <property type="match status" value="1"/>
</dbReference>
<evidence type="ECO:0000313" key="2">
    <source>
        <dbReference type="EMBL" id="AXQ56931.1"/>
    </source>
</evidence>
<dbReference type="RefSeq" id="WP_101279073.1">
    <property type="nucleotide sequence ID" value="NZ_CP031742.1"/>
</dbReference>
<name>A0A385DGN0_9ACTN</name>
<gene>
    <name evidence="2" type="ORF">D0C37_21535</name>
</gene>
<dbReference type="KEGG" id="sky:D0C37_21535"/>
<feature type="region of interest" description="Disordered" evidence="1">
    <location>
        <begin position="61"/>
        <end position="81"/>
    </location>
</feature>
<dbReference type="GeneID" id="300116733"/>
<dbReference type="Proteomes" id="UP000259636">
    <property type="component" value="Chromosome"/>
</dbReference>